<sequence>MTYRYLTDADADALLESTYPQARQLPALSELIGSDLRWDPPARTLVYLAECWIEGVGYGQRLHTCAARNINGDKDLAVEFSRAARKGDADLVAAAADEVLSMVAEGVSAADNAAATAAITAMLHGGLTESPSRKPMFAALRAQWSARPAAS</sequence>
<evidence type="ECO:0000313" key="1">
    <source>
        <dbReference type="EMBL" id="PRY62349.1"/>
    </source>
</evidence>
<evidence type="ECO:0000313" key="2">
    <source>
        <dbReference type="Proteomes" id="UP000238176"/>
    </source>
</evidence>
<accession>A0A2T0UWP8</accession>
<comment type="caution">
    <text evidence="1">The sequence shown here is derived from an EMBL/GenBank/DDBJ whole genome shotgun (WGS) entry which is preliminary data.</text>
</comment>
<dbReference type="Proteomes" id="UP000238176">
    <property type="component" value="Unassembled WGS sequence"/>
</dbReference>
<dbReference type="EMBL" id="PVTJ01000001">
    <property type="protein sequence ID" value="PRY62349.1"/>
    <property type="molecule type" value="Genomic_DNA"/>
</dbReference>
<name>A0A2T0UWP8_9ACTN</name>
<dbReference type="OrthoDB" id="5188278at2"/>
<organism evidence="1 2">
    <name type="scientific">Glycomyces artemisiae</name>
    <dbReference type="NCBI Taxonomy" id="1076443"/>
    <lineage>
        <taxon>Bacteria</taxon>
        <taxon>Bacillati</taxon>
        <taxon>Actinomycetota</taxon>
        <taxon>Actinomycetes</taxon>
        <taxon>Glycomycetales</taxon>
        <taxon>Glycomycetaceae</taxon>
        <taxon>Glycomyces</taxon>
    </lineage>
</organism>
<keyword evidence="2" id="KW-1185">Reference proteome</keyword>
<gene>
    <name evidence="1" type="ORF">B0I28_101677</name>
</gene>
<dbReference type="AlphaFoldDB" id="A0A2T0UWP8"/>
<dbReference type="RefSeq" id="WP_106362372.1">
    <property type="nucleotide sequence ID" value="NZ_PVTJ01000001.1"/>
</dbReference>
<protein>
    <submittedName>
        <fullName evidence="1">Uncharacterized protein</fullName>
    </submittedName>
</protein>
<reference evidence="1 2" key="1">
    <citation type="submission" date="2018-03" db="EMBL/GenBank/DDBJ databases">
        <title>Genomic Encyclopedia of Type Strains, Phase III (KMG-III): the genomes of soil and plant-associated and newly described type strains.</title>
        <authorList>
            <person name="Whitman W."/>
        </authorList>
    </citation>
    <scope>NUCLEOTIDE SEQUENCE [LARGE SCALE GENOMIC DNA]</scope>
    <source>
        <strain evidence="1 2">CGMCC 4.7067</strain>
    </source>
</reference>
<proteinExistence type="predicted"/>